<dbReference type="SUPFAM" id="SSF53098">
    <property type="entry name" value="Ribonuclease H-like"/>
    <property type="match status" value="1"/>
</dbReference>
<evidence type="ECO:0000313" key="3">
    <source>
        <dbReference type="Proteomes" id="UP001151760"/>
    </source>
</evidence>
<dbReference type="InterPro" id="IPR012337">
    <property type="entry name" value="RNaseH-like_sf"/>
</dbReference>
<organism evidence="2 3">
    <name type="scientific">Tanacetum coccineum</name>
    <dbReference type="NCBI Taxonomy" id="301880"/>
    <lineage>
        <taxon>Eukaryota</taxon>
        <taxon>Viridiplantae</taxon>
        <taxon>Streptophyta</taxon>
        <taxon>Embryophyta</taxon>
        <taxon>Tracheophyta</taxon>
        <taxon>Spermatophyta</taxon>
        <taxon>Magnoliopsida</taxon>
        <taxon>eudicotyledons</taxon>
        <taxon>Gunneridae</taxon>
        <taxon>Pentapetalae</taxon>
        <taxon>asterids</taxon>
        <taxon>campanulids</taxon>
        <taxon>Asterales</taxon>
        <taxon>Asteraceae</taxon>
        <taxon>Asteroideae</taxon>
        <taxon>Anthemideae</taxon>
        <taxon>Anthemidinae</taxon>
        <taxon>Tanacetum</taxon>
    </lineage>
</organism>
<dbReference type="Proteomes" id="UP001151760">
    <property type="component" value="Unassembled WGS sequence"/>
</dbReference>
<dbReference type="InterPro" id="IPR036397">
    <property type="entry name" value="RNaseH_sf"/>
</dbReference>
<dbReference type="EMBL" id="BQNB010014306">
    <property type="protein sequence ID" value="GJT26598.1"/>
    <property type="molecule type" value="Genomic_DNA"/>
</dbReference>
<evidence type="ECO:0000259" key="1">
    <source>
        <dbReference type="PROSITE" id="PS50994"/>
    </source>
</evidence>
<accession>A0ABQ5CK10</accession>
<name>A0ABQ5CK10_9ASTR</name>
<comment type="caution">
    <text evidence="2">The sequence shown here is derived from an EMBL/GenBank/DDBJ whole genome shotgun (WGS) entry which is preliminary data.</text>
</comment>
<reference evidence="2" key="1">
    <citation type="journal article" date="2022" name="Int. J. Mol. Sci.">
        <title>Draft Genome of Tanacetum Coccineum: Genomic Comparison of Closely Related Tanacetum-Family Plants.</title>
        <authorList>
            <person name="Yamashiro T."/>
            <person name="Shiraishi A."/>
            <person name="Nakayama K."/>
            <person name="Satake H."/>
        </authorList>
    </citation>
    <scope>NUCLEOTIDE SEQUENCE</scope>
</reference>
<keyword evidence="2" id="KW-0808">Transferase</keyword>
<keyword evidence="3" id="KW-1185">Reference proteome</keyword>
<reference evidence="2" key="2">
    <citation type="submission" date="2022-01" db="EMBL/GenBank/DDBJ databases">
        <authorList>
            <person name="Yamashiro T."/>
            <person name="Shiraishi A."/>
            <person name="Satake H."/>
            <person name="Nakayama K."/>
        </authorList>
    </citation>
    <scope>NUCLEOTIDE SEQUENCE</scope>
</reference>
<dbReference type="GO" id="GO:0003964">
    <property type="term" value="F:RNA-directed DNA polymerase activity"/>
    <property type="evidence" value="ECO:0007669"/>
    <property type="project" value="UniProtKB-KW"/>
</dbReference>
<proteinExistence type="predicted"/>
<protein>
    <submittedName>
        <fullName evidence="2">Reverse transcriptase domain-containing protein</fullName>
    </submittedName>
</protein>
<dbReference type="Gene3D" id="3.30.420.10">
    <property type="entry name" value="Ribonuclease H-like superfamily/Ribonuclease H"/>
    <property type="match status" value="1"/>
</dbReference>
<dbReference type="PANTHER" id="PTHR35046">
    <property type="entry name" value="ZINC KNUCKLE (CCHC-TYPE) FAMILY PROTEIN"/>
    <property type="match status" value="1"/>
</dbReference>
<evidence type="ECO:0000313" key="2">
    <source>
        <dbReference type="EMBL" id="GJT26598.1"/>
    </source>
</evidence>
<dbReference type="PANTHER" id="PTHR35046:SF26">
    <property type="entry name" value="RNA-DIRECTED DNA POLYMERASE"/>
    <property type="match status" value="1"/>
</dbReference>
<feature type="domain" description="Integrase catalytic" evidence="1">
    <location>
        <begin position="1"/>
        <end position="99"/>
    </location>
</feature>
<keyword evidence="2" id="KW-0548">Nucleotidyltransferase</keyword>
<dbReference type="PROSITE" id="PS50994">
    <property type="entry name" value="INTEGRASE"/>
    <property type="match status" value="1"/>
</dbReference>
<sequence length="205" mass="23536">MDFITKLPRTKSGHDTIWVIVDRLTKSAYFLAIREEYSTKRLARLYIDETVARHGVLVSIISDRDGRFTLRFWKTLQKALGIRLDMSTAYHPQTDTLLQTLGDEDRFLQTLVMALGMERCLNDQNYLNIYNVYDKYSVVVTGSRRYISKYIEWISICIGRSSGLCLRVAHEIHTLLDTQIRNVGNVSVLGSIKEGVIEMDRIPAG</sequence>
<gene>
    <name evidence="2" type="ORF">Tco_0906873</name>
</gene>
<dbReference type="InterPro" id="IPR001584">
    <property type="entry name" value="Integrase_cat-core"/>
</dbReference>
<keyword evidence="2" id="KW-0695">RNA-directed DNA polymerase</keyword>